<dbReference type="Proteomes" id="UP001233172">
    <property type="component" value="Unassembled WGS sequence"/>
</dbReference>
<protein>
    <submittedName>
        <fullName evidence="3">Uncharacterized protein</fullName>
    </submittedName>
</protein>
<accession>A0AAD8FM16</accession>
<name>A0AAD8FM16_BIOPF</name>
<comment type="caution">
    <text evidence="3">The sequence shown here is derived from an EMBL/GenBank/DDBJ whole genome shotgun (WGS) entry which is preliminary data.</text>
</comment>
<feature type="compositionally biased region" description="Low complexity" evidence="1">
    <location>
        <begin position="66"/>
        <end position="80"/>
    </location>
</feature>
<evidence type="ECO:0000313" key="4">
    <source>
        <dbReference type="Proteomes" id="UP001233172"/>
    </source>
</evidence>
<dbReference type="EMBL" id="JASAOG010000005">
    <property type="protein sequence ID" value="KAK0068059.1"/>
    <property type="molecule type" value="Genomic_DNA"/>
</dbReference>
<organism evidence="3 4">
    <name type="scientific">Biomphalaria pfeifferi</name>
    <name type="common">Bloodfluke planorb</name>
    <name type="synonym">Freshwater snail</name>
    <dbReference type="NCBI Taxonomy" id="112525"/>
    <lineage>
        <taxon>Eukaryota</taxon>
        <taxon>Metazoa</taxon>
        <taxon>Spiralia</taxon>
        <taxon>Lophotrochozoa</taxon>
        <taxon>Mollusca</taxon>
        <taxon>Gastropoda</taxon>
        <taxon>Heterobranchia</taxon>
        <taxon>Euthyneura</taxon>
        <taxon>Panpulmonata</taxon>
        <taxon>Hygrophila</taxon>
        <taxon>Lymnaeoidea</taxon>
        <taxon>Planorbidae</taxon>
        <taxon>Biomphalaria</taxon>
    </lineage>
</organism>
<feature type="region of interest" description="Disordered" evidence="1">
    <location>
        <begin position="66"/>
        <end position="92"/>
    </location>
</feature>
<proteinExistence type="predicted"/>
<dbReference type="AlphaFoldDB" id="A0AAD8FM16"/>
<evidence type="ECO:0000313" key="3">
    <source>
        <dbReference type="EMBL" id="KAK0068059.1"/>
    </source>
</evidence>
<keyword evidence="2" id="KW-0472">Membrane</keyword>
<reference evidence="3" key="1">
    <citation type="journal article" date="2023" name="PLoS Negl. Trop. Dis.">
        <title>A genome sequence for Biomphalaria pfeifferi, the major vector snail for the human-infecting parasite Schistosoma mansoni.</title>
        <authorList>
            <person name="Bu L."/>
            <person name="Lu L."/>
            <person name="Laidemitt M.R."/>
            <person name="Zhang S.M."/>
            <person name="Mutuku M."/>
            <person name="Mkoji G."/>
            <person name="Steinauer M."/>
            <person name="Loker E.S."/>
        </authorList>
    </citation>
    <scope>NUCLEOTIDE SEQUENCE</scope>
    <source>
        <strain evidence="3">KasaAsao</strain>
    </source>
</reference>
<feature type="transmembrane region" description="Helical" evidence="2">
    <location>
        <begin position="41"/>
        <end position="65"/>
    </location>
</feature>
<keyword evidence="4" id="KW-1185">Reference proteome</keyword>
<evidence type="ECO:0000256" key="1">
    <source>
        <dbReference type="SAM" id="MobiDB-lite"/>
    </source>
</evidence>
<gene>
    <name evidence="3" type="ORF">Bpfe_001994</name>
</gene>
<keyword evidence="2" id="KW-1133">Transmembrane helix</keyword>
<evidence type="ECO:0000256" key="2">
    <source>
        <dbReference type="SAM" id="Phobius"/>
    </source>
</evidence>
<reference evidence="3" key="2">
    <citation type="submission" date="2023-04" db="EMBL/GenBank/DDBJ databases">
        <authorList>
            <person name="Bu L."/>
            <person name="Lu L."/>
            <person name="Laidemitt M.R."/>
            <person name="Zhang S.M."/>
            <person name="Mutuku M."/>
            <person name="Mkoji G."/>
            <person name="Steinauer M."/>
            <person name="Loker E.S."/>
        </authorList>
    </citation>
    <scope>NUCLEOTIDE SEQUENCE</scope>
    <source>
        <strain evidence="3">KasaAsao</strain>
        <tissue evidence="3">Whole Snail</tissue>
    </source>
</reference>
<sequence>MEHPESPVYSAAWEDSKSSLLRCMGRFQVQFTPLHGRINGFVITEILILIQHVLLRSLSVMSIAIRSSRSTSSESEGSRSLLVKQRHENMKK</sequence>
<keyword evidence="2" id="KW-0812">Transmembrane</keyword>